<dbReference type="Proteomes" id="UP001432190">
    <property type="component" value="Chromosome"/>
</dbReference>
<feature type="region of interest" description="Disordered" evidence="1">
    <location>
        <begin position="1"/>
        <end position="22"/>
    </location>
</feature>
<evidence type="ECO:0008006" key="4">
    <source>
        <dbReference type="Google" id="ProtNLM"/>
    </source>
</evidence>
<accession>A0ABZ1S3V4</accession>
<name>A0ABZ1S3V4_9ACTN</name>
<organism evidence="2 3">
    <name type="scientific">Micromonospora globbae</name>
    <dbReference type="NCBI Taxonomy" id="1894969"/>
    <lineage>
        <taxon>Bacteria</taxon>
        <taxon>Bacillati</taxon>
        <taxon>Actinomycetota</taxon>
        <taxon>Actinomycetes</taxon>
        <taxon>Micromonosporales</taxon>
        <taxon>Micromonosporaceae</taxon>
        <taxon>Micromonospora</taxon>
    </lineage>
</organism>
<reference evidence="2" key="1">
    <citation type="submission" date="2022-10" db="EMBL/GenBank/DDBJ databases">
        <title>The complete genomes of actinobacterial strains from the NBC collection.</title>
        <authorList>
            <person name="Joergensen T.S."/>
            <person name="Alvarez Arevalo M."/>
            <person name="Sterndorff E.B."/>
            <person name="Faurdal D."/>
            <person name="Vuksanovic O."/>
            <person name="Mourched A.-S."/>
            <person name="Charusanti P."/>
            <person name="Shaw S."/>
            <person name="Blin K."/>
            <person name="Weber T."/>
        </authorList>
    </citation>
    <scope>NUCLEOTIDE SEQUENCE</scope>
    <source>
        <strain evidence="2">NBC_00256</strain>
    </source>
</reference>
<protein>
    <recommendedName>
        <fullName evidence="4">ABC transporter ATP-binding protein</fullName>
    </recommendedName>
</protein>
<keyword evidence="3" id="KW-1185">Reference proteome</keyword>
<proteinExistence type="predicted"/>
<dbReference type="RefSeq" id="WP_328850792.1">
    <property type="nucleotide sequence ID" value="NZ_CP108084.1"/>
</dbReference>
<gene>
    <name evidence="2" type="ORF">OG994_21700</name>
</gene>
<evidence type="ECO:0000256" key="1">
    <source>
        <dbReference type="SAM" id="MobiDB-lite"/>
    </source>
</evidence>
<evidence type="ECO:0000313" key="2">
    <source>
        <dbReference type="EMBL" id="WUP48210.1"/>
    </source>
</evidence>
<sequence length="57" mass="6141">MQDSKRTDASGLPPPSRRGTARLRKANLFGAVTGVLELNDLYRLPAGARVTFARVGD</sequence>
<dbReference type="EMBL" id="CP108084">
    <property type="protein sequence ID" value="WUP48210.1"/>
    <property type="molecule type" value="Genomic_DNA"/>
</dbReference>
<evidence type="ECO:0000313" key="3">
    <source>
        <dbReference type="Proteomes" id="UP001432190"/>
    </source>
</evidence>